<evidence type="ECO:0000256" key="3">
    <source>
        <dbReference type="ARBA" id="ARBA00022475"/>
    </source>
</evidence>
<comment type="caution">
    <text evidence="11">The sequence shown here is derived from an EMBL/GenBank/DDBJ whole genome shotgun (WGS) entry which is preliminary data.</text>
</comment>
<feature type="region of interest" description="Disordered" evidence="10">
    <location>
        <begin position="46"/>
        <end position="107"/>
    </location>
</feature>
<feature type="compositionally biased region" description="Low complexity" evidence="10">
    <location>
        <begin position="51"/>
        <end position="91"/>
    </location>
</feature>
<dbReference type="PANTHER" id="PTHR42982">
    <property type="entry name" value="SEC-INDEPENDENT PROTEIN TRANSLOCASE PROTEIN TATA"/>
    <property type="match status" value="1"/>
</dbReference>
<dbReference type="GO" id="GO:0008320">
    <property type="term" value="F:protein transmembrane transporter activity"/>
    <property type="evidence" value="ECO:0007669"/>
    <property type="project" value="UniProtKB-UniRule"/>
</dbReference>
<evidence type="ECO:0000313" key="12">
    <source>
        <dbReference type="Proteomes" id="UP001224412"/>
    </source>
</evidence>
<reference evidence="11" key="1">
    <citation type="submission" date="2023-05" db="EMBL/GenBank/DDBJ databases">
        <title>Metabolic capabilities are highly conserved among human nasal-associated Corynebacterium species in pangenomic analyses.</title>
        <authorList>
            <person name="Tran T.H."/>
            <person name="Roberts A.Q."/>
            <person name="Escapa I.F."/>
            <person name="Gao W."/>
            <person name="Conlan S."/>
            <person name="Kong H."/>
            <person name="Segre J.A."/>
            <person name="Kelly M.S."/>
            <person name="Lemon K.P."/>
        </authorList>
    </citation>
    <scope>NUCLEOTIDE SEQUENCE</scope>
    <source>
        <strain evidence="11">KPL2773</strain>
    </source>
</reference>
<dbReference type="EMBL" id="JASNVH010000013">
    <property type="protein sequence ID" value="MDK4307594.1"/>
    <property type="molecule type" value="Genomic_DNA"/>
</dbReference>
<comment type="similarity">
    <text evidence="9">Belongs to the TatA/E family.</text>
</comment>
<dbReference type="InterPro" id="IPR006312">
    <property type="entry name" value="TatA/E"/>
</dbReference>
<dbReference type="Proteomes" id="UP001224412">
    <property type="component" value="Unassembled WGS sequence"/>
</dbReference>
<comment type="function">
    <text evidence="9">Part of the twin-arginine translocation (Tat) system that transports large folded proteins containing a characteristic twin-arginine motif in their signal peptide across membranes. TatA could form the protein-conducting channel of the Tat system.</text>
</comment>
<keyword evidence="5 9" id="KW-0653">Protein transport</keyword>
<evidence type="ECO:0000313" key="11">
    <source>
        <dbReference type="EMBL" id="MDK4307594.1"/>
    </source>
</evidence>
<dbReference type="NCBIfam" id="TIGR01411">
    <property type="entry name" value="tatAE"/>
    <property type="match status" value="1"/>
</dbReference>
<protein>
    <recommendedName>
        <fullName evidence="9">Sec-independent protein translocase protein TatA</fullName>
    </recommendedName>
</protein>
<dbReference type="InterPro" id="IPR003369">
    <property type="entry name" value="TatA/B/E"/>
</dbReference>
<evidence type="ECO:0000256" key="5">
    <source>
        <dbReference type="ARBA" id="ARBA00022927"/>
    </source>
</evidence>
<dbReference type="GO" id="GO:0033281">
    <property type="term" value="C:TAT protein transport complex"/>
    <property type="evidence" value="ECO:0007669"/>
    <property type="project" value="UniProtKB-UniRule"/>
</dbReference>
<evidence type="ECO:0000256" key="7">
    <source>
        <dbReference type="ARBA" id="ARBA00023010"/>
    </source>
</evidence>
<keyword evidence="6 9" id="KW-1133">Transmembrane helix</keyword>
<dbReference type="Pfam" id="PF02416">
    <property type="entry name" value="TatA_B_E"/>
    <property type="match status" value="1"/>
</dbReference>
<comment type="subcellular location">
    <subcellularLocation>
        <location evidence="1 9">Cell membrane</location>
        <topology evidence="1 9">Single-pass membrane protein</topology>
    </subcellularLocation>
</comment>
<evidence type="ECO:0000256" key="6">
    <source>
        <dbReference type="ARBA" id="ARBA00022989"/>
    </source>
</evidence>
<keyword evidence="8 9" id="KW-0472">Membrane</keyword>
<accession>A0AAP4BQS6</accession>
<dbReference type="PANTHER" id="PTHR42982:SF8">
    <property type="entry name" value="SEC-INDEPENDENT PROTEIN TRANSLOCASE PROTEIN TATA"/>
    <property type="match status" value="1"/>
</dbReference>
<comment type="subunit">
    <text evidence="9">The Tat system comprises two distinct complexes: a TatABC complex, containing multiple copies of TatA, TatB and TatC subunits, and a separate TatA complex, containing only TatA subunits. Substrates initially bind to the TatABC complex, which probably triggers association of the separate TatA complex to form the active translocon.</text>
</comment>
<evidence type="ECO:0000256" key="2">
    <source>
        <dbReference type="ARBA" id="ARBA00022448"/>
    </source>
</evidence>
<evidence type="ECO:0000256" key="9">
    <source>
        <dbReference type="HAMAP-Rule" id="MF_00236"/>
    </source>
</evidence>
<dbReference type="Gene3D" id="1.20.5.3310">
    <property type="match status" value="1"/>
</dbReference>
<evidence type="ECO:0000256" key="4">
    <source>
        <dbReference type="ARBA" id="ARBA00022692"/>
    </source>
</evidence>
<keyword evidence="3 9" id="KW-1003">Cell membrane</keyword>
<keyword evidence="2 9" id="KW-0813">Transport</keyword>
<name>A0AAP4BQS6_9CORY</name>
<evidence type="ECO:0000256" key="1">
    <source>
        <dbReference type="ARBA" id="ARBA00004162"/>
    </source>
</evidence>
<dbReference type="NCBIfam" id="NF001854">
    <property type="entry name" value="PRK00575.1"/>
    <property type="match status" value="1"/>
</dbReference>
<evidence type="ECO:0000256" key="8">
    <source>
        <dbReference type="ARBA" id="ARBA00023136"/>
    </source>
</evidence>
<evidence type="ECO:0000256" key="10">
    <source>
        <dbReference type="SAM" id="MobiDB-lite"/>
    </source>
</evidence>
<dbReference type="GO" id="GO:0043953">
    <property type="term" value="P:protein transport by the Tat complex"/>
    <property type="evidence" value="ECO:0007669"/>
    <property type="project" value="UniProtKB-UniRule"/>
</dbReference>
<keyword evidence="4 9" id="KW-0812">Transmembrane</keyword>
<dbReference type="AlphaFoldDB" id="A0AAP4BQS6"/>
<dbReference type="RefSeq" id="WP_023019491.1">
    <property type="nucleotide sequence ID" value="NZ_CP137212.1"/>
</dbReference>
<gene>
    <name evidence="9 11" type="primary">tatA</name>
    <name evidence="11" type="ORF">QPX42_08595</name>
</gene>
<organism evidence="11 12">
    <name type="scientific">Corynebacterium pseudodiphtheriticum</name>
    <dbReference type="NCBI Taxonomy" id="37637"/>
    <lineage>
        <taxon>Bacteria</taxon>
        <taxon>Bacillati</taxon>
        <taxon>Actinomycetota</taxon>
        <taxon>Actinomycetes</taxon>
        <taxon>Mycobacteriales</taxon>
        <taxon>Corynebacteriaceae</taxon>
        <taxon>Corynebacterium</taxon>
    </lineage>
</organism>
<keyword evidence="7 9" id="KW-0811">Translocation</keyword>
<sequence>MTISPTQILLILVIILLLFGAKKLPDLARSVGRSTRILKSEMREMSNDDAQYQNTHNAQQHQQQAINQQNFQQQQPQQNYQNQSQQQPNTNAEDFWNKPENQPRPQN</sequence>
<dbReference type="HAMAP" id="MF_00236">
    <property type="entry name" value="TatA_E"/>
    <property type="match status" value="1"/>
</dbReference>
<proteinExistence type="inferred from homology"/>